<evidence type="ECO:0000256" key="1">
    <source>
        <dbReference type="SAM" id="Phobius"/>
    </source>
</evidence>
<dbReference type="AlphaFoldDB" id="A0A841IT88"/>
<feature type="transmembrane region" description="Helical" evidence="1">
    <location>
        <begin position="14"/>
        <end position="34"/>
    </location>
</feature>
<organism evidence="2 3">
    <name type="scientific">Nocardiopsis algeriensis</name>
    <dbReference type="NCBI Taxonomy" id="1478215"/>
    <lineage>
        <taxon>Bacteria</taxon>
        <taxon>Bacillati</taxon>
        <taxon>Actinomycetota</taxon>
        <taxon>Actinomycetes</taxon>
        <taxon>Streptosporangiales</taxon>
        <taxon>Nocardiopsidaceae</taxon>
        <taxon>Nocardiopsis</taxon>
    </lineage>
</organism>
<dbReference type="Proteomes" id="UP000536604">
    <property type="component" value="Unassembled WGS sequence"/>
</dbReference>
<keyword evidence="1" id="KW-1133">Transmembrane helix</keyword>
<accession>A0A841IT88</accession>
<dbReference type="EMBL" id="JACHJO010000006">
    <property type="protein sequence ID" value="MBB6120466.1"/>
    <property type="molecule type" value="Genomic_DNA"/>
</dbReference>
<evidence type="ECO:0000313" key="2">
    <source>
        <dbReference type="EMBL" id="MBB6120466.1"/>
    </source>
</evidence>
<keyword evidence="1" id="KW-0472">Membrane</keyword>
<proteinExistence type="predicted"/>
<protein>
    <recommendedName>
        <fullName evidence="4">DUF2550 family protein</fullName>
    </recommendedName>
</protein>
<name>A0A841IT88_9ACTN</name>
<dbReference type="Pfam" id="PF10739">
    <property type="entry name" value="DUF2550"/>
    <property type="match status" value="1"/>
</dbReference>
<evidence type="ECO:0000313" key="3">
    <source>
        <dbReference type="Proteomes" id="UP000536604"/>
    </source>
</evidence>
<keyword evidence="1" id="KW-0812">Transmembrane</keyword>
<keyword evidence="3" id="KW-1185">Reference proteome</keyword>
<reference evidence="2 3" key="1">
    <citation type="submission" date="2020-08" db="EMBL/GenBank/DDBJ databases">
        <title>Genomic Encyclopedia of Type Strains, Phase III (KMG-III): the genomes of soil and plant-associated and newly described type strains.</title>
        <authorList>
            <person name="Whitman W."/>
        </authorList>
    </citation>
    <scope>NUCLEOTIDE SEQUENCE [LARGE SCALE GENOMIC DNA]</scope>
    <source>
        <strain evidence="2 3">CECT 8712</strain>
    </source>
</reference>
<evidence type="ECO:0008006" key="4">
    <source>
        <dbReference type="Google" id="ProtNLM"/>
    </source>
</evidence>
<dbReference type="RefSeq" id="WP_184291528.1">
    <property type="nucleotide sequence ID" value="NZ_JACHJO010000006.1"/>
</dbReference>
<sequence>MEQLLLGTPWVEPVQWVFLALLLLAVALAATGFLRRWILLRRGGAVECHLRTVGVRGRRGSWRIGMCRYGSEHLDWFPIFSLRPRPTAQLSRRGLVIVGRRLPEEGEQLPADSTVVRIGWAGDDGADPEEAAFEIAMGEATLTGFLSWVESLPPGTPWEA</sequence>
<comment type="caution">
    <text evidence="2">The sequence shown here is derived from an EMBL/GenBank/DDBJ whole genome shotgun (WGS) entry which is preliminary data.</text>
</comment>
<dbReference type="InterPro" id="IPR019675">
    <property type="entry name" value="DUF2550"/>
</dbReference>
<gene>
    <name evidence="2" type="ORF">FHS13_002418</name>
</gene>